<comment type="caution">
    <text evidence="2">The sequence shown here is derived from an EMBL/GenBank/DDBJ whole genome shotgun (WGS) entry which is preliminary data.</text>
</comment>
<evidence type="ECO:0000313" key="3">
    <source>
        <dbReference type="Proteomes" id="UP000006004"/>
    </source>
</evidence>
<keyword evidence="3" id="KW-1185">Reference proteome</keyword>
<feature type="transmembrane region" description="Helical" evidence="1">
    <location>
        <begin position="147"/>
        <end position="170"/>
    </location>
</feature>
<dbReference type="RefSeq" id="WP_004263529.1">
    <property type="nucleotide sequence ID" value="NZ_ACDZ02000005.1"/>
</dbReference>
<evidence type="ECO:0000313" key="2">
    <source>
        <dbReference type="EMBL" id="EER69099.1"/>
    </source>
</evidence>
<feature type="transmembrane region" description="Helical" evidence="1">
    <location>
        <begin position="7"/>
        <end position="25"/>
    </location>
</feature>
<dbReference type="GeneID" id="93288227"/>
<feature type="transmembrane region" description="Helical" evidence="1">
    <location>
        <begin position="98"/>
        <end position="116"/>
    </location>
</feature>
<dbReference type="eggNOG" id="ENOG503050H">
    <property type="taxonomic scope" value="Bacteria"/>
</dbReference>
<sequence>MTVFKRNLLIATGIYVLFYLSPILANPFMALNLLEAAVVGAFIFGGFYLSYIFMYTNKSKLDERTKNTIITILVLVIALLIFFNPFKFPTAFNVIVNRYLAILILLLILIFIILLARKMDNSIIPVLLFAPSIIQGLLMRLSYKAMIFYIANPNFNLYLIAAIFIGYYIYNNNKK</sequence>
<keyword evidence="1" id="KW-0812">Transmembrane</keyword>
<protein>
    <submittedName>
        <fullName evidence="2">Uncharacterized protein</fullName>
    </submittedName>
</protein>
<name>C5NV01_9BACL</name>
<feature type="transmembrane region" description="Helical" evidence="1">
    <location>
        <begin position="123"/>
        <end position="141"/>
    </location>
</feature>
<organism evidence="2 3">
    <name type="scientific">Gemella haemolysans ATCC 10379</name>
    <dbReference type="NCBI Taxonomy" id="546270"/>
    <lineage>
        <taxon>Bacteria</taxon>
        <taxon>Bacillati</taxon>
        <taxon>Bacillota</taxon>
        <taxon>Bacilli</taxon>
        <taxon>Bacillales</taxon>
        <taxon>Gemellaceae</taxon>
        <taxon>Gemella</taxon>
    </lineage>
</organism>
<keyword evidence="1" id="KW-0472">Membrane</keyword>
<feature type="transmembrane region" description="Helical" evidence="1">
    <location>
        <begin position="68"/>
        <end position="86"/>
    </location>
</feature>
<gene>
    <name evidence="2" type="ORF">GEMHA0001_1378</name>
</gene>
<reference evidence="2" key="2">
    <citation type="submission" date="2009-06" db="EMBL/GenBank/DDBJ databases">
        <authorList>
            <person name="Sebastian Y."/>
            <person name="Madupu R."/>
            <person name="Durkin A.S."/>
            <person name="Torralba M."/>
            <person name="Methe B."/>
            <person name="Sutton G.G."/>
            <person name="Strausberg R.L."/>
            <person name="Nelson K.E."/>
        </authorList>
    </citation>
    <scope>NUCLEOTIDE SEQUENCE [LARGE SCALE GENOMIC DNA]</scope>
    <source>
        <strain evidence="2">ATCC 10379</strain>
    </source>
</reference>
<accession>C5NV01</accession>
<dbReference type="EMBL" id="ACDZ02000005">
    <property type="protein sequence ID" value="EER69099.1"/>
    <property type="molecule type" value="Genomic_DNA"/>
</dbReference>
<dbReference type="OrthoDB" id="2989172at2"/>
<reference evidence="2" key="1">
    <citation type="submission" date="2009-01" db="EMBL/GenBank/DDBJ databases">
        <authorList>
            <person name="Fulton L."/>
            <person name="Clifton S."/>
            <person name="Chinwalla A.T."/>
            <person name="Mitreva M."/>
            <person name="Sodergren E."/>
            <person name="Weinstock G."/>
            <person name="Clifton S."/>
            <person name="Dooling D.J."/>
            <person name="Fulton B."/>
            <person name="Minx P."/>
            <person name="Pepin K.H."/>
            <person name="Johnson M."/>
            <person name="Bhonagiri V."/>
            <person name="Nash W.E."/>
            <person name="Mardis E.R."/>
            <person name="Wilson R.K."/>
        </authorList>
    </citation>
    <scope>NUCLEOTIDE SEQUENCE [LARGE SCALE GENOMIC DNA]</scope>
    <source>
        <strain evidence="2">ATCC 10379</strain>
    </source>
</reference>
<dbReference type="Proteomes" id="UP000006004">
    <property type="component" value="Unassembled WGS sequence"/>
</dbReference>
<feature type="transmembrane region" description="Helical" evidence="1">
    <location>
        <begin position="37"/>
        <end position="56"/>
    </location>
</feature>
<proteinExistence type="predicted"/>
<keyword evidence="1" id="KW-1133">Transmembrane helix</keyword>
<evidence type="ECO:0000256" key="1">
    <source>
        <dbReference type="SAM" id="Phobius"/>
    </source>
</evidence>
<dbReference type="AlphaFoldDB" id="C5NV01"/>